<evidence type="ECO:0000256" key="3">
    <source>
        <dbReference type="ARBA" id="ARBA00022729"/>
    </source>
</evidence>
<reference evidence="8 9" key="1">
    <citation type="submission" date="2015-08" db="EMBL/GenBank/DDBJ databases">
        <authorList>
            <person name="Babu N.S."/>
            <person name="Beckwith C.J."/>
            <person name="Beseler K.G."/>
            <person name="Brison A."/>
            <person name="Carone J.V."/>
            <person name="Caskin T.P."/>
            <person name="Diamond M."/>
            <person name="Durham M.E."/>
            <person name="Foxe J.M."/>
            <person name="Go M."/>
            <person name="Henderson B.A."/>
            <person name="Jones I.B."/>
            <person name="McGettigan J.A."/>
            <person name="Micheletti S.J."/>
            <person name="Nasrallah M.E."/>
            <person name="Ortiz D."/>
            <person name="Piller C.R."/>
            <person name="Privatt S.R."/>
            <person name="Schneider S.L."/>
            <person name="Sharp S."/>
            <person name="Smith T.C."/>
            <person name="Stanton J.D."/>
            <person name="Ullery H.E."/>
            <person name="Wilson R.J."/>
            <person name="Serrano M.G."/>
            <person name="Buck G."/>
            <person name="Lee V."/>
            <person name="Wang Y."/>
            <person name="Carvalho R."/>
            <person name="Voegtly L."/>
            <person name="Shi R."/>
            <person name="Duckworth R."/>
            <person name="Johnson A."/>
            <person name="Loviza R."/>
            <person name="Walstead R."/>
            <person name="Shah Z."/>
            <person name="Kiflezghi M."/>
            <person name="Wade K."/>
            <person name="Ball S.L."/>
            <person name="Bradley K.W."/>
            <person name="Asai D.J."/>
            <person name="Bowman C.A."/>
            <person name="Russell D.A."/>
            <person name="Pope W.H."/>
            <person name="Jacobs-Sera D."/>
            <person name="Hendrix R.W."/>
            <person name="Hatfull G.F."/>
        </authorList>
    </citation>
    <scope>NUCLEOTIDE SEQUENCE [LARGE SCALE GENOMIC DNA]</scope>
    <source>
        <strain evidence="8 9">DSM 27648</strain>
    </source>
</reference>
<comment type="subcellular location">
    <subcellularLocation>
        <location evidence="7">Cell outer membrane</location>
        <topology evidence="7">Lipid-anchor</topology>
    </subcellularLocation>
    <subcellularLocation>
        <location evidence="7">Bacterial flagellum basal body</location>
    </subcellularLocation>
</comment>
<evidence type="ECO:0000256" key="7">
    <source>
        <dbReference type="HAMAP-Rule" id="MF_00415"/>
    </source>
</evidence>
<comment type="similarity">
    <text evidence="2 7">Belongs to the FlgH family.</text>
</comment>
<keyword evidence="7" id="KW-0449">Lipoprotein</keyword>
<keyword evidence="9" id="KW-1185">Reference proteome</keyword>
<dbReference type="PATRIC" id="fig|1391654.3.peg.1349"/>
<keyword evidence="3 7" id="KW-0732">Signal</keyword>
<dbReference type="EMBL" id="CP012333">
    <property type="protein sequence ID" value="AKU94668.1"/>
    <property type="molecule type" value="Genomic_DNA"/>
</dbReference>
<dbReference type="PANTHER" id="PTHR34933">
    <property type="entry name" value="FLAGELLAR L-RING PROTEIN"/>
    <property type="match status" value="1"/>
</dbReference>
<evidence type="ECO:0000313" key="9">
    <source>
        <dbReference type="Proteomes" id="UP000064967"/>
    </source>
</evidence>
<keyword evidence="8" id="KW-0969">Cilium</keyword>
<gene>
    <name evidence="7" type="primary">flgH</name>
    <name evidence="8" type="ORF">AKJ09_01332</name>
</gene>
<evidence type="ECO:0000256" key="1">
    <source>
        <dbReference type="ARBA" id="ARBA00002591"/>
    </source>
</evidence>
<keyword evidence="8" id="KW-0282">Flagellum</keyword>
<keyword evidence="5 7" id="KW-0975">Bacterial flagellum</keyword>
<dbReference type="PROSITE" id="PS51257">
    <property type="entry name" value="PROKAR_LIPOPROTEIN"/>
    <property type="match status" value="1"/>
</dbReference>
<evidence type="ECO:0000256" key="5">
    <source>
        <dbReference type="ARBA" id="ARBA00023143"/>
    </source>
</evidence>
<organism evidence="8 9">
    <name type="scientific">Labilithrix luteola</name>
    <dbReference type="NCBI Taxonomy" id="1391654"/>
    <lineage>
        <taxon>Bacteria</taxon>
        <taxon>Pseudomonadati</taxon>
        <taxon>Myxococcota</taxon>
        <taxon>Polyangia</taxon>
        <taxon>Polyangiales</taxon>
        <taxon>Labilitrichaceae</taxon>
        <taxon>Labilithrix</taxon>
    </lineage>
</organism>
<dbReference type="GO" id="GO:0003774">
    <property type="term" value="F:cytoskeletal motor activity"/>
    <property type="evidence" value="ECO:0007669"/>
    <property type="project" value="InterPro"/>
</dbReference>
<evidence type="ECO:0000256" key="4">
    <source>
        <dbReference type="ARBA" id="ARBA00023136"/>
    </source>
</evidence>
<dbReference type="HAMAP" id="MF_00415">
    <property type="entry name" value="FlgH"/>
    <property type="match status" value="1"/>
</dbReference>
<proteinExistence type="inferred from homology"/>
<evidence type="ECO:0000313" key="8">
    <source>
        <dbReference type="EMBL" id="AKU94668.1"/>
    </source>
</evidence>
<keyword evidence="4 7" id="KW-0472">Membrane</keyword>
<comment type="function">
    <text evidence="1 7">Assembles around the rod to form the L-ring and probably protects the motor/basal body from shearing forces during rotation.</text>
</comment>
<dbReference type="PRINTS" id="PR01008">
    <property type="entry name" value="FLGLRINGFLGH"/>
</dbReference>
<evidence type="ECO:0000256" key="6">
    <source>
        <dbReference type="ARBA" id="ARBA00023237"/>
    </source>
</evidence>
<dbReference type="Proteomes" id="UP000064967">
    <property type="component" value="Chromosome"/>
</dbReference>
<dbReference type="STRING" id="1391654.AKJ09_01332"/>
<accession>A0A0K1PMA2</accession>
<dbReference type="OrthoDB" id="9789227at2"/>
<sequence length="230" mass="24699">MKRSLVLLVVLFASGCGPRHVQPFTPRQRAYHAGEYAQLSSAARPAPGSLFSEASGGWLQDTRAVRVGDVVVIRILEAADAQGTSSTHLKREADGTTGMGGMLGLVPALKRAYPSLDTDKLVEFATKNGFTGEGDTARKGTLSGNIAVRIAKEMPNGDLFLEGTKVVLINNEEYHLYVSGLVRPTDINPDNSVESTRVADAQIEFTGRGDVADSQRKGWLARIIDSVNPF</sequence>
<keyword evidence="6 7" id="KW-0998">Cell outer membrane</keyword>
<comment type="subunit">
    <text evidence="7">The basal body constitutes a major portion of the flagellar organelle and consists of four rings (L,P,S, and M) mounted on a central rod.</text>
</comment>
<dbReference type="Pfam" id="PF02107">
    <property type="entry name" value="FlgH"/>
    <property type="match status" value="1"/>
</dbReference>
<evidence type="ECO:0000256" key="2">
    <source>
        <dbReference type="ARBA" id="ARBA00006929"/>
    </source>
</evidence>
<dbReference type="PANTHER" id="PTHR34933:SF1">
    <property type="entry name" value="FLAGELLAR L-RING PROTEIN"/>
    <property type="match status" value="1"/>
</dbReference>
<dbReference type="RefSeq" id="WP_146646228.1">
    <property type="nucleotide sequence ID" value="NZ_CP012333.1"/>
</dbReference>
<dbReference type="GO" id="GO:0009427">
    <property type="term" value="C:bacterial-type flagellum basal body, distal rod, L ring"/>
    <property type="evidence" value="ECO:0007669"/>
    <property type="project" value="InterPro"/>
</dbReference>
<dbReference type="GO" id="GO:0071973">
    <property type="term" value="P:bacterial-type flagellum-dependent cell motility"/>
    <property type="evidence" value="ECO:0007669"/>
    <property type="project" value="InterPro"/>
</dbReference>
<name>A0A0K1PMA2_9BACT</name>
<dbReference type="GO" id="GO:0009279">
    <property type="term" value="C:cell outer membrane"/>
    <property type="evidence" value="ECO:0007669"/>
    <property type="project" value="UniProtKB-SubCell"/>
</dbReference>
<dbReference type="KEGG" id="llu:AKJ09_01332"/>
<keyword evidence="8" id="KW-0966">Cell projection</keyword>
<dbReference type="InterPro" id="IPR000527">
    <property type="entry name" value="Flag_Lring"/>
</dbReference>
<dbReference type="AlphaFoldDB" id="A0A0K1PMA2"/>
<protein>
    <recommendedName>
        <fullName evidence="7">Flagellar L-ring protein</fullName>
    </recommendedName>
    <alternativeName>
        <fullName evidence="7">Basal body L-ring protein</fullName>
    </alternativeName>
</protein>